<dbReference type="InterPro" id="IPR002885">
    <property type="entry name" value="PPR_rpt"/>
</dbReference>
<dbReference type="NCBIfam" id="TIGR00756">
    <property type="entry name" value="PPR"/>
    <property type="match status" value="1"/>
</dbReference>
<accession>A0ABR4NFI8</accession>
<evidence type="ECO:0000256" key="3">
    <source>
        <dbReference type="ARBA" id="ARBA00044493"/>
    </source>
</evidence>
<dbReference type="Pfam" id="PF01535">
    <property type="entry name" value="PPR"/>
    <property type="match status" value="1"/>
</dbReference>
<dbReference type="PROSITE" id="PS51375">
    <property type="entry name" value="PPR"/>
    <property type="match status" value="1"/>
</dbReference>
<dbReference type="InterPro" id="IPR011990">
    <property type="entry name" value="TPR-like_helical_dom_sf"/>
</dbReference>
<keyword evidence="8" id="KW-1185">Reference proteome</keyword>
<reference evidence="7 8" key="1">
    <citation type="submission" date="2023-09" db="EMBL/GenBank/DDBJ databases">
        <title>Pangenome analysis of Batrachochytrium dendrobatidis and related Chytrids.</title>
        <authorList>
            <person name="Yacoub M.N."/>
            <person name="Stajich J.E."/>
            <person name="James T.Y."/>
        </authorList>
    </citation>
    <scope>NUCLEOTIDE SEQUENCE [LARGE SCALE GENOMIC DNA]</scope>
    <source>
        <strain evidence="7 8">JEL0888</strain>
    </source>
</reference>
<dbReference type="PANTHER" id="PTHR47447:SF23">
    <property type="entry name" value="PENTACOTRIPEPTIDE-REPEAT REGION OF PRORP DOMAIN-CONTAINING PROTEIN"/>
    <property type="match status" value="1"/>
</dbReference>
<evidence type="ECO:0000256" key="5">
    <source>
        <dbReference type="PROSITE-ProRule" id="PRU00708"/>
    </source>
</evidence>
<name>A0ABR4NFI8_9FUNG</name>
<feature type="region of interest" description="Disordered" evidence="6">
    <location>
        <begin position="31"/>
        <end position="56"/>
    </location>
</feature>
<proteinExistence type="inferred from homology"/>
<evidence type="ECO:0000256" key="6">
    <source>
        <dbReference type="SAM" id="MobiDB-lite"/>
    </source>
</evidence>
<sequence>MTLLRLLAAGRPRLPQHLRMHTGIGTLGPPFQISSASPVQRPAAPAPARAEAIGSETGDNLMRQTFRLIQDLVERSASLQNAALPPNVDELWDLCRVLLRGSPLRFFKHVVPPVVGEGREADTWSRMLTMLAARRTPEAGRRVEKLVEWKMLAQKLASSLPLDDRLPRPRRTPGLALPMAGAERHHAHGGASAAAGEVGLDGRLVREADVQAELADLMMPDQDPPESARLAARPERLQRIALSPEFLHDDVVQIVRGFSPATAAEALVLFDRLRGQFDLQDINRTIISAAAAELIVNGKSSEATAFFDALSKERGERLSFNHIMQQLCRENLLRTKLSGWWGLSEAELAGLADTVHYGMRVIMSYMRFNNAHPDVITFNYLALFSRPKTFAEAKEFLASMREADVMPNRHTFCVLSNQLDARAATQLFAEADLYGVQTDATMLLHYISRCKTLKRPADALQAYFASRFRFELLGSMRTHWLSGPRGPQEYLLQSAVGSPVHIQDALALVRDMAEHRFLPYHESISMLVITLSRANRADDAAQLIMMLGSKLSPDYLSHQNRLNVLVGYCNTRNVDRAIGFLRDMDALGFPPANSMYGIVISSLVREHRFSEAQAWIDAFLGSAQMRIGPIDIVNNIFESFIAVGNGADGEKFLRTALDALNLKPDRNTIRLLVSLQLRSGREEHAVKIVEAIKASGIPVHPGITAQMIDFYSQTNQWDKADVLWTDALGAVSPSAGPSYHSVARIDDVILAARMRDLSARRDSAEARRIMRHITMARHPNAYRAGLTVMLQSGRLTFIDEAEKLLGETLASLDRHRDSTRKGGVSELDKRIVSQTICDFVSQFAWSGDLARAEFYLEAYMSLFQPSIRPFVPLIRTSVRFESDLGRAVRYWNRMQQLGLGTNVRAYNAIIAAHVDAGDVHGAMQLYEELVKRGHSPTAPLLRTLVCLYGRAGQAEDMEDVFMRIVQPDPHSDKMLRPNSEDLVALMTGYSFSNKLGHAVAVWLTMWRWRDGARGSRQSNARKQASVIESLVPAKDARAVAALLEPVLSLPQQVRIGVYDAMHQSAFGVPTSAVSVIFDVLGFMRRVDAIDELWSELRASRFPLSENNFTSLMEALFRSGEFERAIDVPLFLVQSQGNLAPSLKMLRNLIAMIKSEQSLSPGTRNRMLGQITKFVETRHPEYAKLLEFYGKMRGPWGVAANRTATAQSQLPRARTVLQSVDTSGQGDDQGPEQ</sequence>
<evidence type="ECO:0000313" key="8">
    <source>
        <dbReference type="Proteomes" id="UP001527925"/>
    </source>
</evidence>
<dbReference type="Proteomes" id="UP001527925">
    <property type="component" value="Unassembled WGS sequence"/>
</dbReference>
<gene>
    <name evidence="7" type="ORF">HK105_202225</name>
</gene>
<evidence type="ECO:0000256" key="1">
    <source>
        <dbReference type="ARBA" id="ARBA00006192"/>
    </source>
</evidence>
<protein>
    <recommendedName>
        <fullName evidence="9">Pentatricopeptide repeat-containing protein</fullName>
    </recommendedName>
</protein>
<feature type="repeat" description="PPR" evidence="5">
    <location>
        <begin position="902"/>
        <end position="936"/>
    </location>
</feature>
<evidence type="ECO:0000256" key="4">
    <source>
        <dbReference type="ARBA" id="ARBA00044511"/>
    </source>
</evidence>
<dbReference type="Gene3D" id="1.25.40.10">
    <property type="entry name" value="Tetratricopeptide repeat domain"/>
    <property type="match status" value="3"/>
</dbReference>
<dbReference type="EMBL" id="JADGIZ020000007">
    <property type="protein sequence ID" value="KAL2918298.1"/>
    <property type="molecule type" value="Genomic_DNA"/>
</dbReference>
<comment type="caution">
    <text evidence="7">The sequence shown here is derived from an EMBL/GenBank/DDBJ whole genome shotgun (WGS) entry which is preliminary data.</text>
</comment>
<keyword evidence="2" id="KW-0677">Repeat</keyword>
<dbReference type="PANTHER" id="PTHR47447">
    <property type="entry name" value="OS03G0856100 PROTEIN"/>
    <property type="match status" value="1"/>
</dbReference>
<organism evidence="7 8">
    <name type="scientific">Polyrhizophydium stewartii</name>
    <dbReference type="NCBI Taxonomy" id="2732419"/>
    <lineage>
        <taxon>Eukaryota</taxon>
        <taxon>Fungi</taxon>
        <taxon>Fungi incertae sedis</taxon>
        <taxon>Chytridiomycota</taxon>
        <taxon>Chytridiomycota incertae sedis</taxon>
        <taxon>Chytridiomycetes</taxon>
        <taxon>Rhizophydiales</taxon>
        <taxon>Rhizophydiales incertae sedis</taxon>
        <taxon>Polyrhizophydium</taxon>
    </lineage>
</organism>
<comment type="subunit">
    <text evidence="4">Binds to mitochondrial small subunit 15S rRNA.</text>
</comment>
<comment type="function">
    <text evidence="3">Regulates mitochondrial small subunit maturation by controlling 15S rRNA 5'-end processing. Localizes to the 5' precursor of the 15S rRNA in a position that is subsequently occupied by mS47 in the mature yeast mtSSU. Uses structure and sequence-specific RNA recognition, binding to a single-stranded region of the precursor and specifically recognizing bases -6 to -1. The exchange of Ccm1 for mS47 is coupled to the irreversible removal of precursor rRNA that is accompanied by conformational changes of the mitoribosomal proteins uS5m and mS26. These conformational changes signal completion of 5'-end rRNA processing through protection of the mature 5'-end of the 15S rRNA and stabilization of mS47. The removal of the 5' precursor together with the dissociation of Ccm1 may be catalyzed by the 5'-3' exoribonuclease Pet127. Involved in the specific removal of group I introns in mitochondrial encoded transcripts.</text>
</comment>
<evidence type="ECO:0000313" key="7">
    <source>
        <dbReference type="EMBL" id="KAL2918298.1"/>
    </source>
</evidence>
<evidence type="ECO:0008006" key="9">
    <source>
        <dbReference type="Google" id="ProtNLM"/>
    </source>
</evidence>
<comment type="similarity">
    <text evidence="1">Belongs to the CCM1 family.</text>
</comment>
<evidence type="ECO:0000256" key="2">
    <source>
        <dbReference type="ARBA" id="ARBA00022737"/>
    </source>
</evidence>
<feature type="compositionally biased region" description="Low complexity" evidence="6">
    <location>
        <begin position="34"/>
        <end position="52"/>
    </location>
</feature>